<protein>
    <submittedName>
        <fullName evidence="2">Uncharacterized protein</fullName>
    </submittedName>
</protein>
<dbReference type="AlphaFoldDB" id="A0AAW0I6A3"/>
<reference evidence="2 3" key="1">
    <citation type="journal article" date="2023" name="bioRxiv">
        <title>Conserved and derived expression patterns and positive selection on dental genes reveal complex evolutionary context of ever-growing rodent molars.</title>
        <authorList>
            <person name="Calamari Z.T."/>
            <person name="Song A."/>
            <person name="Cohen E."/>
            <person name="Akter M."/>
            <person name="Roy R.D."/>
            <person name="Hallikas O."/>
            <person name="Christensen M.M."/>
            <person name="Li P."/>
            <person name="Marangoni P."/>
            <person name="Jernvall J."/>
            <person name="Klein O.D."/>
        </authorList>
    </citation>
    <scope>NUCLEOTIDE SEQUENCE [LARGE SCALE GENOMIC DNA]</scope>
    <source>
        <strain evidence="2">V071</strain>
    </source>
</reference>
<dbReference type="EMBL" id="JBBHLL010000214">
    <property type="protein sequence ID" value="KAK7809722.1"/>
    <property type="molecule type" value="Genomic_DNA"/>
</dbReference>
<comment type="caution">
    <text evidence="2">The sequence shown here is derived from an EMBL/GenBank/DDBJ whole genome shotgun (WGS) entry which is preliminary data.</text>
</comment>
<keyword evidence="3" id="KW-1185">Reference proteome</keyword>
<accession>A0AAW0I6A3</accession>
<evidence type="ECO:0000313" key="3">
    <source>
        <dbReference type="Proteomes" id="UP001488838"/>
    </source>
</evidence>
<feature type="non-terminal residue" evidence="2">
    <location>
        <position position="74"/>
    </location>
</feature>
<evidence type="ECO:0000256" key="1">
    <source>
        <dbReference type="SAM" id="MobiDB-lite"/>
    </source>
</evidence>
<name>A0AAW0I6A3_MYOGA</name>
<proteinExistence type="predicted"/>
<organism evidence="2 3">
    <name type="scientific">Myodes glareolus</name>
    <name type="common">Bank vole</name>
    <name type="synonym">Clethrionomys glareolus</name>
    <dbReference type="NCBI Taxonomy" id="447135"/>
    <lineage>
        <taxon>Eukaryota</taxon>
        <taxon>Metazoa</taxon>
        <taxon>Chordata</taxon>
        <taxon>Craniata</taxon>
        <taxon>Vertebrata</taxon>
        <taxon>Euteleostomi</taxon>
        <taxon>Mammalia</taxon>
        <taxon>Eutheria</taxon>
        <taxon>Euarchontoglires</taxon>
        <taxon>Glires</taxon>
        <taxon>Rodentia</taxon>
        <taxon>Myomorpha</taxon>
        <taxon>Muroidea</taxon>
        <taxon>Cricetidae</taxon>
        <taxon>Arvicolinae</taxon>
        <taxon>Myodes</taxon>
    </lineage>
</organism>
<dbReference type="Proteomes" id="UP001488838">
    <property type="component" value="Unassembled WGS sequence"/>
</dbReference>
<gene>
    <name evidence="2" type="ORF">U0070_010518</name>
</gene>
<feature type="region of interest" description="Disordered" evidence="1">
    <location>
        <begin position="54"/>
        <end position="74"/>
    </location>
</feature>
<evidence type="ECO:0000313" key="2">
    <source>
        <dbReference type="EMBL" id="KAK7809722.1"/>
    </source>
</evidence>
<sequence length="74" mass="7949">MERNVHLLFILVVVEEAGESGLGKLNLGQQEEPSLYPTAVCEDAIALGACDHYGKQQGQGKGLSPENGEVRQPE</sequence>